<feature type="domain" description="Peptidase S54 rhomboid" evidence="9">
    <location>
        <begin position="569"/>
        <end position="705"/>
    </location>
</feature>
<evidence type="ECO:0000256" key="1">
    <source>
        <dbReference type="ARBA" id="ARBA00004477"/>
    </source>
</evidence>
<dbReference type="EMBL" id="NEDP02001221">
    <property type="protein sequence ID" value="OWF53742.1"/>
    <property type="molecule type" value="Genomic_DNA"/>
</dbReference>
<feature type="transmembrane region" description="Helical" evidence="8">
    <location>
        <begin position="578"/>
        <end position="598"/>
    </location>
</feature>
<comment type="similarity">
    <text evidence="2">Belongs to the peptidase S54 family.</text>
</comment>
<keyword evidence="4" id="KW-0256">Endoplasmic reticulum</keyword>
<dbReference type="GO" id="GO:0004252">
    <property type="term" value="F:serine-type endopeptidase activity"/>
    <property type="evidence" value="ECO:0007669"/>
    <property type="project" value="InterPro"/>
</dbReference>
<keyword evidence="11" id="KW-1185">Reference proteome</keyword>
<evidence type="ECO:0000256" key="2">
    <source>
        <dbReference type="ARBA" id="ARBA00009045"/>
    </source>
</evidence>
<evidence type="ECO:0000256" key="8">
    <source>
        <dbReference type="SAM" id="Phobius"/>
    </source>
</evidence>
<proteinExistence type="inferred from homology"/>
<name>A0A210QYG4_MIZYE</name>
<dbReference type="GO" id="GO:0005789">
    <property type="term" value="C:endoplasmic reticulum membrane"/>
    <property type="evidence" value="ECO:0007669"/>
    <property type="project" value="UniProtKB-SubCell"/>
</dbReference>
<feature type="region of interest" description="Disordered" evidence="7">
    <location>
        <begin position="112"/>
        <end position="155"/>
    </location>
</feature>
<sequence>MPGNYRRQNTYDHTMGMTYDRQISRMTTASAPAARGAGEEDEEEPSTMSRVGRKIKTSIADFFGVGEEDANKSQRWNNRRMRFYRGKFREDKMPGKDQADSDDVLGDMPAVPHVYDPLRNPTRHSEYSSRRTTPLSSTSTYARTRGPPKRPRKDSVVKMTVKSIAGVRKKLRGKPSVQRQRSFAPASLAGEYPDDLSASMIYHSYEDAFSLVDDVFYDEPAISPEMRMEKIGEDAEMEIHSKGWRPAHRYGHQKSHQMDESVSHFGMKRIDNVVRDDLEDHDKRQIGMGFVGRLFNRSFRSDRLSSYVKSQIDDFDDHRPYFTYWVTIVQILCFIVSVAVYGIAPIGTGETAETKYVMMPNLAIENIRYVENDNLWIGPRQADLIHLGAKYSPCMRRDENIWNGIGKDQAEEDRSGCCVRDDGSGCTQTVKDLCEPTLNTFMKWNSTNPGKGGFVAGAVCGQDPNYCTKPASVQPFVWDKNSLTKWPYCEETSKPSSNTTVVSEGRHMTCEISGRPCCHGIQGECMITTREHCNFVKGYYHENKYLCAQASCLTQICGMIPFSDDLAPDQFYRLWTSMFLHGGVFHLVITIGFQFLIMRDIEKLTGCIRMAIIYVGSGIAGNLASSIFLPYHVEVGPAGAQFGILACLLVEVLQNVQMLKRPMIAILKIGGFILFLFLLGLLPWIDNWAHISGFLFGFLLAFALIPYVSFGQWDRTRKIIGIVLSLGGAIALFITLIVLFYVLPLYNCPGCQYFNCIPFTTNFCKNMEVGIDRESTYSSNL</sequence>
<dbReference type="GO" id="GO:0042058">
    <property type="term" value="P:regulation of epidermal growth factor receptor signaling pathway"/>
    <property type="evidence" value="ECO:0007669"/>
    <property type="project" value="TreeGrafter"/>
</dbReference>
<keyword evidence="3 8" id="KW-0812">Transmembrane</keyword>
<reference evidence="10 11" key="1">
    <citation type="journal article" date="2017" name="Nat. Ecol. Evol.">
        <title>Scallop genome provides insights into evolution of bilaterian karyotype and development.</title>
        <authorList>
            <person name="Wang S."/>
            <person name="Zhang J."/>
            <person name="Jiao W."/>
            <person name="Li J."/>
            <person name="Xun X."/>
            <person name="Sun Y."/>
            <person name="Guo X."/>
            <person name="Huan P."/>
            <person name="Dong B."/>
            <person name="Zhang L."/>
            <person name="Hu X."/>
            <person name="Sun X."/>
            <person name="Wang J."/>
            <person name="Zhao C."/>
            <person name="Wang Y."/>
            <person name="Wang D."/>
            <person name="Huang X."/>
            <person name="Wang R."/>
            <person name="Lv J."/>
            <person name="Li Y."/>
            <person name="Zhang Z."/>
            <person name="Liu B."/>
            <person name="Lu W."/>
            <person name="Hui Y."/>
            <person name="Liang J."/>
            <person name="Zhou Z."/>
            <person name="Hou R."/>
            <person name="Li X."/>
            <person name="Liu Y."/>
            <person name="Li H."/>
            <person name="Ning X."/>
            <person name="Lin Y."/>
            <person name="Zhao L."/>
            <person name="Xing Q."/>
            <person name="Dou J."/>
            <person name="Li Y."/>
            <person name="Mao J."/>
            <person name="Guo H."/>
            <person name="Dou H."/>
            <person name="Li T."/>
            <person name="Mu C."/>
            <person name="Jiang W."/>
            <person name="Fu Q."/>
            <person name="Fu X."/>
            <person name="Miao Y."/>
            <person name="Liu J."/>
            <person name="Yu Q."/>
            <person name="Li R."/>
            <person name="Liao H."/>
            <person name="Li X."/>
            <person name="Kong Y."/>
            <person name="Jiang Z."/>
            <person name="Chourrout D."/>
            <person name="Li R."/>
            <person name="Bao Z."/>
        </authorList>
    </citation>
    <scope>NUCLEOTIDE SEQUENCE [LARGE SCALE GENOMIC DNA]</scope>
    <source>
        <strain evidence="10 11">PY_sf001</strain>
    </source>
</reference>
<accession>A0A210QYG4</accession>
<feature type="transmembrane region" description="Helical" evidence="8">
    <location>
        <begin position="691"/>
        <end position="710"/>
    </location>
</feature>
<organism evidence="10 11">
    <name type="scientific">Mizuhopecten yessoensis</name>
    <name type="common">Japanese scallop</name>
    <name type="synonym">Patinopecten yessoensis</name>
    <dbReference type="NCBI Taxonomy" id="6573"/>
    <lineage>
        <taxon>Eukaryota</taxon>
        <taxon>Metazoa</taxon>
        <taxon>Spiralia</taxon>
        <taxon>Lophotrochozoa</taxon>
        <taxon>Mollusca</taxon>
        <taxon>Bivalvia</taxon>
        <taxon>Autobranchia</taxon>
        <taxon>Pteriomorphia</taxon>
        <taxon>Pectinida</taxon>
        <taxon>Pectinoidea</taxon>
        <taxon>Pectinidae</taxon>
        <taxon>Mizuhopecten</taxon>
    </lineage>
</organism>
<dbReference type="InterPro" id="IPR022764">
    <property type="entry name" value="Peptidase_S54_rhomboid_dom"/>
</dbReference>
<feature type="region of interest" description="Disordered" evidence="7">
    <location>
        <begin position="24"/>
        <end position="51"/>
    </location>
</feature>
<evidence type="ECO:0000256" key="6">
    <source>
        <dbReference type="ARBA" id="ARBA00023136"/>
    </source>
</evidence>
<evidence type="ECO:0000313" key="10">
    <source>
        <dbReference type="EMBL" id="OWF53742.1"/>
    </source>
</evidence>
<dbReference type="STRING" id="6573.A0A210QYG4"/>
<evidence type="ECO:0000313" key="11">
    <source>
        <dbReference type="Proteomes" id="UP000242188"/>
    </source>
</evidence>
<dbReference type="Pfam" id="PF01694">
    <property type="entry name" value="Rhomboid"/>
    <property type="match status" value="1"/>
</dbReference>
<feature type="compositionally biased region" description="Low complexity" evidence="7">
    <location>
        <begin position="130"/>
        <end position="140"/>
    </location>
</feature>
<feature type="transmembrane region" description="Helical" evidence="8">
    <location>
        <begin position="610"/>
        <end position="629"/>
    </location>
</feature>
<dbReference type="PANTHER" id="PTHR45965:SF3">
    <property type="entry name" value="INACTIVE RHOMBOID PROTEIN 1"/>
    <property type="match status" value="1"/>
</dbReference>
<dbReference type="GO" id="GO:0050708">
    <property type="term" value="P:regulation of protein secretion"/>
    <property type="evidence" value="ECO:0007669"/>
    <property type="project" value="TreeGrafter"/>
</dbReference>
<comment type="caution">
    <text evidence="10">The sequence shown here is derived from an EMBL/GenBank/DDBJ whole genome shotgun (WGS) entry which is preliminary data.</text>
</comment>
<evidence type="ECO:0000256" key="3">
    <source>
        <dbReference type="ARBA" id="ARBA00022692"/>
    </source>
</evidence>
<feature type="transmembrane region" description="Helical" evidence="8">
    <location>
        <begin position="722"/>
        <end position="746"/>
    </location>
</feature>
<dbReference type="InterPro" id="IPR035952">
    <property type="entry name" value="Rhomboid-like_sf"/>
</dbReference>
<evidence type="ECO:0000259" key="9">
    <source>
        <dbReference type="Pfam" id="PF01694"/>
    </source>
</evidence>
<dbReference type="SUPFAM" id="SSF144091">
    <property type="entry name" value="Rhomboid-like"/>
    <property type="match status" value="1"/>
</dbReference>
<dbReference type="Proteomes" id="UP000242188">
    <property type="component" value="Unassembled WGS sequence"/>
</dbReference>
<dbReference type="InterPro" id="IPR051512">
    <property type="entry name" value="Inactive_Rhomboid"/>
</dbReference>
<dbReference type="AlphaFoldDB" id="A0A210QYG4"/>
<dbReference type="FunFam" id="1.20.1540.10:FF:000025">
    <property type="entry name" value="Putative rhomboid family"/>
    <property type="match status" value="1"/>
</dbReference>
<dbReference type="OrthoDB" id="2146116at2759"/>
<keyword evidence="5 8" id="KW-1133">Transmembrane helix</keyword>
<comment type="subcellular location">
    <subcellularLocation>
        <location evidence="1">Endoplasmic reticulum membrane</location>
        <topology evidence="1">Multi-pass membrane protein</topology>
    </subcellularLocation>
</comment>
<evidence type="ECO:0000256" key="5">
    <source>
        <dbReference type="ARBA" id="ARBA00022989"/>
    </source>
</evidence>
<dbReference type="PANTHER" id="PTHR45965">
    <property type="entry name" value="INACTIVE RHOMBOID PROTEIN"/>
    <property type="match status" value="1"/>
</dbReference>
<feature type="transmembrane region" description="Helical" evidence="8">
    <location>
        <begin position="635"/>
        <end position="653"/>
    </location>
</feature>
<feature type="transmembrane region" description="Helical" evidence="8">
    <location>
        <begin position="665"/>
        <end position="685"/>
    </location>
</feature>
<gene>
    <name evidence="10" type="ORF">KP79_PYT05099</name>
</gene>
<evidence type="ECO:0000256" key="4">
    <source>
        <dbReference type="ARBA" id="ARBA00022824"/>
    </source>
</evidence>
<feature type="transmembrane region" description="Helical" evidence="8">
    <location>
        <begin position="321"/>
        <end position="344"/>
    </location>
</feature>
<keyword evidence="6 8" id="KW-0472">Membrane</keyword>
<protein>
    <submittedName>
        <fullName evidence="10">Inactive rhomboid protein 1</fullName>
    </submittedName>
</protein>
<evidence type="ECO:0000256" key="7">
    <source>
        <dbReference type="SAM" id="MobiDB-lite"/>
    </source>
</evidence>
<dbReference type="Gene3D" id="1.20.1540.10">
    <property type="entry name" value="Rhomboid-like"/>
    <property type="match status" value="1"/>
</dbReference>